<organism evidence="2 3">
    <name type="scientific">Calicophoron daubneyi</name>
    <name type="common">Rumen fluke</name>
    <name type="synonym">Paramphistomum daubneyi</name>
    <dbReference type="NCBI Taxonomy" id="300641"/>
    <lineage>
        <taxon>Eukaryota</taxon>
        <taxon>Metazoa</taxon>
        <taxon>Spiralia</taxon>
        <taxon>Lophotrochozoa</taxon>
        <taxon>Platyhelminthes</taxon>
        <taxon>Trematoda</taxon>
        <taxon>Digenea</taxon>
        <taxon>Plagiorchiida</taxon>
        <taxon>Pronocephalata</taxon>
        <taxon>Paramphistomoidea</taxon>
        <taxon>Paramphistomidae</taxon>
        <taxon>Calicophoron</taxon>
    </lineage>
</organism>
<comment type="caution">
    <text evidence="2">The sequence shown here is derived from an EMBL/GenBank/DDBJ whole genome shotgun (WGS) entry which is preliminary data.</text>
</comment>
<dbReference type="PANTHER" id="PTHR13056">
    <property type="entry name" value="VACUOLAR FUSION PROTEIN CCZ1 HOMOLOG-RELATED"/>
    <property type="match status" value="1"/>
</dbReference>
<protein>
    <recommendedName>
        <fullName evidence="1">CCZ1/INTU second Longin domain-containing protein</fullName>
    </recommendedName>
</protein>
<dbReference type="InterPro" id="IPR013176">
    <property type="entry name" value="Ccz1"/>
</dbReference>
<dbReference type="Proteomes" id="UP001497525">
    <property type="component" value="Unassembled WGS sequence"/>
</dbReference>
<sequence length="409" mass="45905">MKGKDSEYSSFRISDETVSDQIMGSVLKNACDTFELFNGKVSALVSDEGLETLSLRLDHFFSRYLRTMLFEHYDLLDCFNGIQFTAIEPTDFARVEGFLNRIKYAFSSVRYTAFFYDGQLVKSDLDLDYARHLYHYLNSFLFVEQPDLNHTGTASKHKHLGRFLVGPKDLSDSAQQIQCPVLCCPGSPLPDCQLVTYQALRAVVCIVVQGVSPIPMQFFVQFDSVVGPRMTILADKLASNQSYSSIGCGVYPFRPVEENATGAVVSLSALGAPTTVEDEVASAVEDFAGGDSLSMSAIGRSRFVYWNPSTFAILSTMHVYTGSGRRPLNGTKAILDAMASLRCELLLRPYSWHEEITVRLDPYVWIVARRSNGREVYMLFIRKHENLAKLDKYVSRLNSSTFRGLMMLD</sequence>
<gene>
    <name evidence="2" type="ORF">CDAUBV1_LOCUS17448</name>
</gene>
<dbReference type="GO" id="GO:0035658">
    <property type="term" value="C:Mon1-Ccz1 complex"/>
    <property type="evidence" value="ECO:0007669"/>
    <property type="project" value="InterPro"/>
</dbReference>
<dbReference type="EMBL" id="CAXLJL010000978">
    <property type="protein sequence ID" value="CAL5142185.1"/>
    <property type="molecule type" value="Genomic_DNA"/>
</dbReference>
<dbReference type="GO" id="GO:0016192">
    <property type="term" value="P:vesicle-mediated transport"/>
    <property type="evidence" value="ECO:0007669"/>
    <property type="project" value="InterPro"/>
</dbReference>
<evidence type="ECO:0000313" key="3">
    <source>
        <dbReference type="Proteomes" id="UP001497525"/>
    </source>
</evidence>
<reference evidence="2" key="1">
    <citation type="submission" date="2024-06" db="EMBL/GenBank/DDBJ databases">
        <authorList>
            <person name="Liu X."/>
            <person name="Lenzi L."/>
            <person name="Haldenby T S."/>
            <person name="Uol C."/>
        </authorList>
    </citation>
    <scope>NUCLEOTIDE SEQUENCE</scope>
</reference>
<dbReference type="AlphaFoldDB" id="A0AAV2U2N4"/>
<evidence type="ECO:0000313" key="2">
    <source>
        <dbReference type="EMBL" id="CAL5142185.1"/>
    </source>
</evidence>
<name>A0AAV2U2N4_CALDB</name>
<evidence type="ECO:0000259" key="1">
    <source>
        <dbReference type="Pfam" id="PF19032"/>
    </source>
</evidence>
<proteinExistence type="predicted"/>
<dbReference type="InterPro" id="IPR043988">
    <property type="entry name" value="CCZ1/INTU_longin_2"/>
</dbReference>
<feature type="domain" description="CCZ1/INTU second Longin" evidence="1">
    <location>
        <begin position="109"/>
        <end position="210"/>
    </location>
</feature>
<accession>A0AAV2U2N4</accession>
<dbReference type="PANTHER" id="PTHR13056:SF0">
    <property type="entry name" value="VACUOLAR FUSION PROTEIN CCZ1 HOMOLOG-RELATED"/>
    <property type="match status" value="1"/>
</dbReference>
<dbReference type="Pfam" id="PF19032">
    <property type="entry name" value="Intu_longin_2"/>
    <property type="match status" value="1"/>
</dbReference>